<gene>
    <name evidence="10" type="ORF">EB796_019635</name>
</gene>
<dbReference type="PANTHER" id="PTHR23235:SF150">
    <property type="entry name" value="KRUEPPEL-LIKE FACTOR LUNA"/>
    <property type="match status" value="1"/>
</dbReference>
<dbReference type="Proteomes" id="UP000593567">
    <property type="component" value="Unassembled WGS sequence"/>
</dbReference>
<accession>A0A7J7J762</accession>
<dbReference type="CDD" id="cd21973">
    <property type="entry name" value="KLF6_7_N-like"/>
    <property type="match status" value="1"/>
</dbReference>
<dbReference type="SMART" id="SM00355">
    <property type="entry name" value="ZnF_C2H2"/>
    <property type="match status" value="3"/>
</dbReference>
<feature type="domain" description="C2H2-type" evidence="9">
    <location>
        <begin position="246"/>
        <end position="275"/>
    </location>
</feature>
<evidence type="ECO:0000256" key="4">
    <source>
        <dbReference type="ARBA" id="ARBA00022771"/>
    </source>
</evidence>
<evidence type="ECO:0000256" key="7">
    <source>
        <dbReference type="PROSITE-ProRule" id="PRU00042"/>
    </source>
</evidence>
<feature type="compositionally biased region" description="Basic and acidic residues" evidence="8">
    <location>
        <begin position="233"/>
        <end position="242"/>
    </location>
</feature>
<evidence type="ECO:0000256" key="5">
    <source>
        <dbReference type="ARBA" id="ARBA00022833"/>
    </source>
</evidence>
<dbReference type="PROSITE" id="PS00028">
    <property type="entry name" value="ZINC_FINGER_C2H2_1"/>
    <property type="match status" value="3"/>
</dbReference>
<evidence type="ECO:0000313" key="11">
    <source>
        <dbReference type="Proteomes" id="UP000593567"/>
    </source>
</evidence>
<dbReference type="PROSITE" id="PS50157">
    <property type="entry name" value="ZINC_FINGER_C2H2_2"/>
    <property type="match status" value="3"/>
</dbReference>
<dbReference type="OrthoDB" id="4748970at2759"/>
<dbReference type="GO" id="GO:0008270">
    <property type="term" value="F:zinc ion binding"/>
    <property type="evidence" value="ECO:0007669"/>
    <property type="project" value="UniProtKB-KW"/>
</dbReference>
<feature type="region of interest" description="Disordered" evidence="8">
    <location>
        <begin position="214"/>
        <end position="243"/>
    </location>
</feature>
<dbReference type="FunFam" id="3.30.160.60:FF:000018">
    <property type="entry name" value="Krueppel-like factor 15"/>
    <property type="match status" value="1"/>
</dbReference>
<protein>
    <recommendedName>
        <fullName evidence="9">C2H2-type domain-containing protein</fullName>
    </recommendedName>
</protein>
<dbReference type="InterPro" id="IPR036236">
    <property type="entry name" value="Znf_C2H2_sf"/>
</dbReference>
<evidence type="ECO:0000256" key="2">
    <source>
        <dbReference type="ARBA" id="ARBA00022723"/>
    </source>
</evidence>
<organism evidence="10 11">
    <name type="scientific">Bugula neritina</name>
    <name type="common">Brown bryozoan</name>
    <name type="synonym">Sertularia neritina</name>
    <dbReference type="NCBI Taxonomy" id="10212"/>
    <lineage>
        <taxon>Eukaryota</taxon>
        <taxon>Metazoa</taxon>
        <taxon>Spiralia</taxon>
        <taxon>Lophotrochozoa</taxon>
        <taxon>Bryozoa</taxon>
        <taxon>Gymnolaemata</taxon>
        <taxon>Cheilostomatida</taxon>
        <taxon>Flustrina</taxon>
        <taxon>Buguloidea</taxon>
        <taxon>Bugulidae</taxon>
        <taxon>Bugula</taxon>
    </lineage>
</organism>
<dbReference type="PANTHER" id="PTHR23235">
    <property type="entry name" value="KRUEPPEL-LIKE TRANSCRIPTION FACTOR"/>
    <property type="match status" value="1"/>
</dbReference>
<dbReference type="AlphaFoldDB" id="A0A7J7J762"/>
<dbReference type="FunFam" id="3.30.160.60:FF:000065">
    <property type="entry name" value="B-cell CLL/lymphoma 6, member B"/>
    <property type="match status" value="1"/>
</dbReference>
<evidence type="ECO:0000259" key="9">
    <source>
        <dbReference type="PROSITE" id="PS50157"/>
    </source>
</evidence>
<keyword evidence="11" id="KW-1185">Reference proteome</keyword>
<comment type="caution">
    <text evidence="10">The sequence shown here is derived from an EMBL/GenBank/DDBJ whole genome shotgun (WGS) entry which is preliminary data.</text>
</comment>
<keyword evidence="3" id="KW-0677">Repeat</keyword>
<dbReference type="EMBL" id="VXIV02002909">
    <property type="protein sequence ID" value="KAF6022060.1"/>
    <property type="molecule type" value="Genomic_DNA"/>
</dbReference>
<feature type="region of interest" description="Disordered" evidence="8">
    <location>
        <begin position="141"/>
        <end position="168"/>
    </location>
</feature>
<evidence type="ECO:0000256" key="1">
    <source>
        <dbReference type="ARBA" id="ARBA00004123"/>
    </source>
</evidence>
<proteinExistence type="predicted"/>
<dbReference type="Pfam" id="PF00096">
    <property type="entry name" value="zf-C2H2"/>
    <property type="match status" value="3"/>
</dbReference>
<evidence type="ECO:0000256" key="8">
    <source>
        <dbReference type="SAM" id="MobiDB-lite"/>
    </source>
</evidence>
<dbReference type="GO" id="GO:0000981">
    <property type="term" value="F:DNA-binding transcription factor activity, RNA polymerase II-specific"/>
    <property type="evidence" value="ECO:0007669"/>
    <property type="project" value="TreeGrafter"/>
</dbReference>
<dbReference type="GO" id="GO:0000978">
    <property type="term" value="F:RNA polymerase II cis-regulatory region sequence-specific DNA binding"/>
    <property type="evidence" value="ECO:0007669"/>
    <property type="project" value="TreeGrafter"/>
</dbReference>
<evidence type="ECO:0000313" key="10">
    <source>
        <dbReference type="EMBL" id="KAF6022060.1"/>
    </source>
</evidence>
<comment type="subcellular location">
    <subcellularLocation>
        <location evidence="1">Nucleus</location>
    </subcellularLocation>
</comment>
<sequence length="342" mass="38363">MDSLPNATIFRELQVVHDTGYFSSQQSLEDNWQQTRLEMDRYLKNEPQLMSYKKLKTDLDHPWNFSELFPPDDSESQDTLAIPSSPEDAETAEKLKHFAKLNLNDTVRSNDTVFSSSSCGTVKSSYSSLSSASSGYHSICSEDQHSFSDPSSPLSPISPASDQHTRTKAVRRTAASAFPRQNVVAVEHCTPQGLLVGSGKRNNLAPGRPVTAMGSASPRMYAQSAPPPAKSPTRREVSPDSKRRIHKCPYQGCKKVYTKSSHLKAHLRTHTGEKPYKCTWEGCEWRFARSDELTRHYRKHTGSKPFSCKYCDKTFSRSDHLALHLKRHPEALKPPIPPANQS</sequence>
<feature type="domain" description="C2H2-type" evidence="9">
    <location>
        <begin position="306"/>
        <end position="328"/>
    </location>
</feature>
<evidence type="ECO:0000256" key="6">
    <source>
        <dbReference type="ARBA" id="ARBA00023242"/>
    </source>
</evidence>
<dbReference type="GO" id="GO:0005634">
    <property type="term" value="C:nucleus"/>
    <property type="evidence" value="ECO:0007669"/>
    <property type="project" value="UniProtKB-SubCell"/>
</dbReference>
<keyword evidence="6" id="KW-0539">Nucleus</keyword>
<keyword evidence="5" id="KW-0862">Zinc</keyword>
<keyword evidence="4 7" id="KW-0863">Zinc-finger</keyword>
<keyword evidence="2" id="KW-0479">Metal-binding</keyword>
<dbReference type="Gene3D" id="3.30.160.60">
    <property type="entry name" value="Classic Zinc Finger"/>
    <property type="match status" value="3"/>
</dbReference>
<reference evidence="10" key="1">
    <citation type="submission" date="2020-06" db="EMBL/GenBank/DDBJ databases">
        <title>Draft genome of Bugula neritina, a colonial animal packing powerful symbionts and potential medicines.</title>
        <authorList>
            <person name="Rayko M."/>
        </authorList>
    </citation>
    <scope>NUCLEOTIDE SEQUENCE [LARGE SCALE GENOMIC DNA]</scope>
    <source>
        <strain evidence="10">Kwan_BN1</strain>
    </source>
</reference>
<dbReference type="SUPFAM" id="SSF57667">
    <property type="entry name" value="beta-beta-alpha zinc fingers"/>
    <property type="match status" value="2"/>
</dbReference>
<evidence type="ECO:0000256" key="3">
    <source>
        <dbReference type="ARBA" id="ARBA00022737"/>
    </source>
</evidence>
<name>A0A7J7J762_BUGNE</name>
<dbReference type="FunFam" id="3.30.160.60:FF:000021">
    <property type="entry name" value="Basic krueppel-like factor 3"/>
    <property type="match status" value="1"/>
</dbReference>
<dbReference type="InterPro" id="IPR013087">
    <property type="entry name" value="Znf_C2H2_type"/>
</dbReference>
<feature type="compositionally biased region" description="Low complexity" evidence="8">
    <location>
        <begin position="147"/>
        <end position="161"/>
    </location>
</feature>
<feature type="domain" description="C2H2-type" evidence="9">
    <location>
        <begin position="276"/>
        <end position="305"/>
    </location>
</feature>